<dbReference type="NCBIfam" id="TIGR03696">
    <property type="entry name" value="Rhs_assc_core"/>
    <property type="match status" value="1"/>
</dbReference>
<proteinExistence type="predicted"/>
<reference evidence="2 3" key="1">
    <citation type="submission" date="2019-08" db="EMBL/GenBank/DDBJ databases">
        <title>Parahaliea maris sp. nov., isolated from the surface seawater.</title>
        <authorList>
            <person name="Liu Y."/>
        </authorList>
    </citation>
    <scope>NUCLEOTIDE SEQUENCE [LARGE SCALE GENOMIC DNA]</scope>
    <source>
        <strain evidence="2 3">S2-26</strain>
    </source>
</reference>
<keyword evidence="3" id="KW-1185">Reference proteome</keyword>
<comment type="caution">
    <text evidence="2">The sequence shown here is derived from an EMBL/GenBank/DDBJ whole genome shotgun (WGS) entry which is preliminary data.</text>
</comment>
<protein>
    <submittedName>
        <fullName evidence="2">DUF4329 domain-containing protein</fullName>
    </submittedName>
</protein>
<organism evidence="2 3">
    <name type="scientific">Parahaliea aestuarii</name>
    <dbReference type="NCBI Taxonomy" id="1852021"/>
    <lineage>
        <taxon>Bacteria</taxon>
        <taxon>Pseudomonadati</taxon>
        <taxon>Pseudomonadota</taxon>
        <taxon>Gammaproteobacteria</taxon>
        <taxon>Cellvibrionales</taxon>
        <taxon>Halieaceae</taxon>
        <taxon>Parahaliea</taxon>
    </lineage>
</organism>
<dbReference type="AlphaFoldDB" id="A0A5C8ZKD5"/>
<evidence type="ECO:0000313" key="2">
    <source>
        <dbReference type="EMBL" id="TXS88918.1"/>
    </source>
</evidence>
<evidence type="ECO:0000256" key="1">
    <source>
        <dbReference type="SAM" id="MobiDB-lite"/>
    </source>
</evidence>
<dbReference type="RefSeq" id="WP_148066044.1">
    <property type="nucleotide sequence ID" value="NZ_VRYZ01000014.1"/>
</dbReference>
<dbReference type="Gene3D" id="2.180.10.10">
    <property type="entry name" value="RHS repeat-associated core"/>
    <property type="match status" value="1"/>
</dbReference>
<sequence length="338" mass="35914">MHSNFEHKFIKDAFIHMNGRGYDYNLGRFLSVDPFIVEPGNSQAINPYSYVLNNPLSGVDPTGYAKEEVEKNMVRVERTGSRIQREVTVTTTTTQNDDGSTTVAGSVCGGLMSDREAVSNGLSNYFQSAGLNEVTSGSSSGGIGGQQGRENIENGSEAANSDSLNYVSLAGASSESNRSLSQRQAGARIAISDLEADGTISTSRVFNGKNAIDAAAKEVLGAVQPISDKYGLEIGGTIVENGKGYSYTRPYPGGNGGMRLDPTGASAGYHTHPGGDYMSQFFSNRFNSPGGGDALWSTRYGIPLYMSHSYGSGTNFRVCNGGYPTCHVDFDHESPPVP</sequence>
<dbReference type="Proteomes" id="UP000321933">
    <property type="component" value="Unassembled WGS sequence"/>
</dbReference>
<accession>A0A5C8ZKD5</accession>
<dbReference type="OrthoDB" id="9815903at2"/>
<dbReference type="EMBL" id="VRYZ01000014">
    <property type="protein sequence ID" value="TXS88918.1"/>
    <property type="molecule type" value="Genomic_DNA"/>
</dbReference>
<dbReference type="InterPro" id="IPR022385">
    <property type="entry name" value="Rhs_assc_core"/>
</dbReference>
<feature type="region of interest" description="Disordered" evidence="1">
    <location>
        <begin position="136"/>
        <end position="159"/>
    </location>
</feature>
<name>A0A5C8ZKD5_9GAMM</name>
<evidence type="ECO:0000313" key="3">
    <source>
        <dbReference type="Proteomes" id="UP000321933"/>
    </source>
</evidence>
<gene>
    <name evidence="2" type="ORF">FVW59_19405</name>
</gene>